<gene>
    <name evidence="1" type="ORF">BO99DRAFT_105057</name>
</gene>
<dbReference type="AlphaFoldDB" id="A0A2V5ILK0"/>
<organism evidence="1 2">
    <name type="scientific">Aspergillus violaceofuscus (strain CBS 115571)</name>
    <dbReference type="NCBI Taxonomy" id="1450538"/>
    <lineage>
        <taxon>Eukaryota</taxon>
        <taxon>Fungi</taxon>
        <taxon>Dikarya</taxon>
        <taxon>Ascomycota</taxon>
        <taxon>Pezizomycotina</taxon>
        <taxon>Eurotiomycetes</taxon>
        <taxon>Eurotiomycetidae</taxon>
        <taxon>Eurotiales</taxon>
        <taxon>Aspergillaceae</taxon>
        <taxon>Aspergillus</taxon>
    </lineage>
</organism>
<protein>
    <submittedName>
        <fullName evidence="1">Uncharacterized protein</fullName>
    </submittedName>
</protein>
<evidence type="ECO:0000313" key="1">
    <source>
        <dbReference type="EMBL" id="PYI20706.1"/>
    </source>
</evidence>
<name>A0A2V5ILK0_ASPV1</name>
<evidence type="ECO:0000313" key="2">
    <source>
        <dbReference type="Proteomes" id="UP000249829"/>
    </source>
</evidence>
<sequence>MCWLHLANACCYCLSSGTNFARLTGGPVIFTFRMAHHQPCLLTHSSHSRTRRRTSQMSLRHYSVWSTEAATAAAATT</sequence>
<reference evidence="1 2" key="1">
    <citation type="submission" date="2018-02" db="EMBL/GenBank/DDBJ databases">
        <title>The genomes of Aspergillus section Nigri reveals drivers in fungal speciation.</title>
        <authorList>
            <consortium name="DOE Joint Genome Institute"/>
            <person name="Vesth T.C."/>
            <person name="Nybo J."/>
            <person name="Theobald S."/>
            <person name="Brandl J."/>
            <person name="Frisvad J.C."/>
            <person name="Nielsen K.F."/>
            <person name="Lyhne E.K."/>
            <person name="Kogle M.E."/>
            <person name="Kuo A."/>
            <person name="Riley R."/>
            <person name="Clum A."/>
            <person name="Nolan M."/>
            <person name="Lipzen A."/>
            <person name="Salamov A."/>
            <person name="Henrissat B."/>
            <person name="Wiebenga A."/>
            <person name="De vries R.P."/>
            <person name="Grigoriev I.V."/>
            <person name="Mortensen U.H."/>
            <person name="Andersen M.R."/>
            <person name="Baker S.E."/>
        </authorList>
    </citation>
    <scope>NUCLEOTIDE SEQUENCE [LARGE SCALE GENOMIC DNA]</scope>
    <source>
        <strain evidence="1 2">CBS 115571</strain>
    </source>
</reference>
<dbReference type="Proteomes" id="UP000249829">
    <property type="component" value="Unassembled WGS sequence"/>
</dbReference>
<dbReference type="EMBL" id="KZ825123">
    <property type="protein sequence ID" value="PYI20706.1"/>
    <property type="molecule type" value="Genomic_DNA"/>
</dbReference>
<proteinExistence type="predicted"/>
<keyword evidence="2" id="KW-1185">Reference proteome</keyword>
<accession>A0A2V5ILK0</accession>